<evidence type="ECO:0000313" key="2">
    <source>
        <dbReference type="Proteomes" id="UP000001847"/>
    </source>
</evidence>
<dbReference type="HOGENOM" id="CLU_3081357_0_0_12"/>
<name>B0SU71_LEPBP</name>
<accession>B0SU71</accession>
<dbReference type="EMBL" id="CP000787">
    <property type="protein sequence ID" value="ABZ99755.1"/>
    <property type="molecule type" value="Genomic_DNA"/>
</dbReference>
<evidence type="ECO:0000313" key="1">
    <source>
        <dbReference type="EMBL" id="ABZ99755.1"/>
    </source>
</evidence>
<keyword evidence="2" id="KW-1185">Reference proteome</keyword>
<dbReference type="AlphaFoldDB" id="B0SU71"/>
<organism evidence="1 2">
    <name type="scientific">Leptospira biflexa serovar Patoc (strain Patoc 1 / ATCC 23582 / Paris)</name>
    <dbReference type="NCBI Taxonomy" id="456481"/>
    <lineage>
        <taxon>Bacteria</taxon>
        <taxon>Pseudomonadati</taxon>
        <taxon>Spirochaetota</taxon>
        <taxon>Spirochaetia</taxon>
        <taxon>Leptospirales</taxon>
        <taxon>Leptospiraceae</taxon>
        <taxon>Leptospira</taxon>
    </lineage>
</organism>
<reference evidence="1 2" key="1">
    <citation type="journal article" date="2008" name="PLoS ONE">
        <title>Genome sequence of the saprophyte Leptospira biflexa provides insights into the evolution of Leptospira and the pathogenesis of leptospirosis.</title>
        <authorList>
            <person name="Picardeau M."/>
            <person name="Bulach D.M."/>
            <person name="Bouchier C."/>
            <person name="Zuerner R.L."/>
            <person name="Zidane N."/>
            <person name="Wilson P.J."/>
            <person name="Creno S."/>
            <person name="Kuczek E.S."/>
            <person name="Bommezzadri S."/>
            <person name="Davis J.C."/>
            <person name="McGrath A."/>
            <person name="Johnson M.J."/>
            <person name="Boursaux-Eude C."/>
            <person name="Seemann T."/>
            <person name="Rouy Z."/>
            <person name="Coppel R.L."/>
            <person name="Rood J.I."/>
            <person name="Lajus A."/>
            <person name="Davies J.K."/>
            <person name="Medigue C."/>
            <person name="Adler B."/>
        </authorList>
    </citation>
    <scope>NUCLEOTIDE SEQUENCE [LARGE SCALE GENOMIC DNA]</scope>
    <source>
        <strain evidence="2">Patoc 1 / ATCC 23582 / Paris</strain>
    </source>
</reference>
<sequence length="52" mass="6373">MKEPTTLNLQEYGAEYWYKVEDNLYIRIEIVLHENDFTWDIRNMSCDIDETN</sequence>
<proteinExistence type="predicted"/>
<gene>
    <name evidence="1" type="ordered locus">LEPBI_II0222</name>
</gene>
<protein>
    <submittedName>
        <fullName evidence="1">Uncharacterized protein</fullName>
    </submittedName>
</protein>
<dbReference type="KEGG" id="lbi:LEPBI_II0222"/>
<dbReference type="STRING" id="456481.LEPBI_II0222"/>
<dbReference type="Proteomes" id="UP000001847">
    <property type="component" value="Chromosome II"/>
</dbReference>